<dbReference type="FunCoup" id="A0A0Q3IBH0">
    <property type="interactions" value="765"/>
</dbReference>
<organism evidence="1">
    <name type="scientific">Brachypodium distachyon</name>
    <name type="common">Purple false brome</name>
    <name type="synonym">Trachynia distachya</name>
    <dbReference type="NCBI Taxonomy" id="15368"/>
    <lineage>
        <taxon>Eukaryota</taxon>
        <taxon>Viridiplantae</taxon>
        <taxon>Streptophyta</taxon>
        <taxon>Embryophyta</taxon>
        <taxon>Tracheophyta</taxon>
        <taxon>Spermatophyta</taxon>
        <taxon>Magnoliopsida</taxon>
        <taxon>Liliopsida</taxon>
        <taxon>Poales</taxon>
        <taxon>Poaceae</taxon>
        <taxon>BOP clade</taxon>
        <taxon>Pooideae</taxon>
        <taxon>Stipodae</taxon>
        <taxon>Brachypodieae</taxon>
        <taxon>Brachypodium</taxon>
    </lineage>
</organism>
<name>A0A0Q3IBH0_BRADI</name>
<dbReference type="OrthoDB" id="683350at2759"/>
<dbReference type="EnsemblPlants" id="KQJ97635">
    <property type="protein sequence ID" value="KQJ97635"/>
    <property type="gene ID" value="BRADI_3g32356v3"/>
</dbReference>
<reference evidence="1" key="2">
    <citation type="submission" date="2017-06" db="EMBL/GenBank/DDBJ databases">
        <title>WGS assembly of Brachypodium distachyon.</title>
        <authorList>
            <consortium name="The International Brachypodium Initiative"/>
            <person name="Lucas S."/>
            <person name="Harmon-Smith M."/>
            <person name="Lail K."/>
            <person name="Tice H."/>
            <person name="Grimwood J."/>
            <person name="Bruce D."/>
            <person name="Barry K."/>
            <person name="Shu S."/>
            <person name="Lindquist E."/>
            <person name="Wang M."/>
            <person name="Pitluck S."/>
            <person name="Vogel J.P."/>
            <person name="Garvin D.F."/>
            <person name="Mockler T.C."/>
            <person name="Schmutz J."/>
            <person name="Rokhsar D."/>
            <person name="Bevan M.W."/>
        </authorList>
    </citation>
    <scope>NUCLEOTIDE SEQUENCE</scope>
    <source>
        <strain evidence="1">Bd21</strain>
    </source>
</reference>
<dbReference type="Gramene" id="KQJ97635">
    <property type="protein sequence ID" value="KQJ97635"/>
    <property type="gene ID" value="BRADI_3g32356v3"/>
</dbReference>
<evidence type="ECO:0000313" key="2">
    <source>
        <dbReference type="EnsemblPlants" id="KQJ97635"/>
    </source>
</evidence>
<dbReference type="Proteomes" id="UP000008810">
    <property type="component" value="Chromosome 3"/>
</dbReference>
<evidence type="ECO:0000313" key="3">
    <source>
        <dbReference type="Proteomes" id="UP000008810"/>
    </source>
</evidence>
<accession>A0A0Q3IBH0</accession>
<keyword evidence="3" id="KW-1185">Reference proteome</keyword>
<dbReference type="InParanoid" id="A0A0Q3IBH0"/>
<reference evidence="1 2" key="1">
    <citation type="journal article" date="2010" name="Nature">
        <title>Genome sequencing and analysis of the model grass Brachypodium distachyon.</title>
        <authorList>
            <consortium name="International Brachypodium Initiative"/>
        </authorList>
    </citation>
    <scope>NUCLEOTIDE SEQUENCE [LARGE SCALE GENOMIC DNA]</scope>
    <source>
        <strain evidence="1 2">Bd21</strain>
    </source>
</reference>
<sequence>MEPADEKHRPWKTLENTVRAIIDHTFDTALCIVKMTTHSQRGSSRPDVVDLEQFIDPADKDSPVLTVHAEATSCCFAFNNSRRDAAAYARYTSKSGKSAPTHRFRDAAITISPGTLHLAHAGVVGRTSAAAGYSGVSPDVGSSSSSRPLGDVLAMLDAVVQRLDEEIWKKEAVRWKAKALPWCGYRPSFPAEIEQVLKVLREMRSEMDIEAVMRRRLQKRRRCVVQEIGPVDAVDRGRADMTAEELAKRLKRMEIGSSSSL</sequence>
<evidence type="ECO:0000313" key="1">
    <source>
        <dbReference type="EMBL" id="KQJ97635.1"/>
    </source>
</evidence>
<reference evidence="2" key="3">
    <citation type="submission" date="2018-08" db="UniProtKB">
        <authorList>
            <consortium name="EnsemblPlants"/>
        </authorList>
    </citation>
    <scope>IDENTIFICATION</scope>
    <source>
        <strain evidence="2">cv. Bd21</strain>
    </source>
</reference>
<dbReference type="EMBL" id="CM000882">
    <property type="protein sequence ID" value="KQJ97635.1"/>
    <property type="molecule type" value="Genomic_DNA"/>
</dbReference>
<protein>
    <submittedName>
        <fullName evidence="1 2">Uncharacterized protein</fullName>
    </submittedName>
</protein>
<dbReference type="AlphaFoldDB" id="A0A0Q3IBH0"/>
<proteinExistence type="predicted"/>
<gene>
    <name evidence="1" type="ORF">BRADI_3g32356v3</name>
</gene>